<feature type="domain" description="AAA" evidence="1">
    <location>
        <begin position="4"/>
        <end position="177"/>
    </location>
</feature>
<evidence type="ECO:0000313" key="4">
    <source>
        <dbReference type="Proteomes" id="UP000434052"/>
    </source>
</evidence>
<dbReference type="Gene3D" id="3.40.50.300">
    <property type="entry name" value="P-loop containing nucleotide triphosphate hydrolases"/>
    <property type="match status" value="1"/>
</dbReference>
<dbReference type="InterPro" id="IPR050678">
    <property type="entry name" value="DNA_Partitioning_ATPase"/>
</dbReference>
<proteinExistence type="predicted"/>
<evidence type="ECO:0000313" key="3">
    <source>
        <dbReference type="EMBL" id="TVM33053.1"/>
    </source>
</evidence>
<name>A0A6P1ZEX7_9BACT</name>
<keyword evidence="5" id="KW-1185">Reference proteome</keyword>
<sequence length="258" mass="28655">MIARVLAVANQKGGVGKTTTALTLAAAFAKEGRNVLVMDLDPHVSASIHMRFYPEKLRHTAYDLFKKPRGERWQTVWNKVTYPAAGGVFDFVPAHPKLSDLDVDLAGIKSKGSLLVRALMNVPQEYDYVILDCPPYLGVLLANAIMAANLVIIPIQTEYLALNGLKLIFSTMRTLNRVRREPVGYRALATMFDSRAGACKRVLELLREKLGDKLFKTIIHHDTKLREASGKGAVIYDLYPDSRSALEYVQLAAEIEAL</sequence>
<dbReference type="OrthoDB" id="9815116at2"/>
<dbReference type="InterPro" id="IPR027417">
    <property type="entry name" value="P-loop_NTPase"/>
</dbReference>
<dbReference type="PANTHER" id="PTHR13696">
    <property type="entry name" value="P-LOOP CONTAINING NUCLEOSIDE TRIPHOSPHATE HYDROLASE"/>
    <property type="match status" value="1"/>
</dbReference>
<dbReference type="InterPro" id="IPR025669">
    <property type="entry name" value="AAA_dom"/>
</dbReference>
<dbReference type="Pfam" id="PF13614">
    <property type="entry name" value="AAA_31"/>
    <property type="match status" value="1"/>
</dbReference>
<evidence type="ECO:0000313" key="2">
    <source>
        <dbReference type="EMBL" id="QJT08481.1"/>
    </source>
</evidence>
<dbReference type="EMBL" id="CP039543">
    <property type="protein sequence ID" value="QJT08481.1"/>
    <property type="molecule type" value="Genomic_DNA"/>
</dbReference>
<dbReference type="SUPFAM" id="SSF52540">
    <property type="entry name" value="P-loop containing nucleoside triphosphate hydrolases"/>
    <property type="match status" value="1"/>
</dbReference>
<dbReference type="RefSeq" id="WP_144305781.1">
    <property type="nucleotide sequence ID" value="NZ_CP039543.1"/>
</dbReference>
<reference evidence="3 4" key="1">
    <citation type="submission" date="2018-06" db="EMBL/GenBank/DDBJ databases">
        <title>Complete genome of Desulfovibrio marinus P48SEP.</title>
        <authorList>
            <person name="Crispim J.S."/>
            <person name="Vidigal P.M.P."/>
            <person name="Silva L.C.F."/>
            <person name="Araujo L.C."/>
            <person name="Laguardia C.N."/>
            <person name="Dias R.S."/>
            <person name="Sousa M.P."/>
            <person name="Paula S.O."/>
            <person name="Silva C."/>
        </authorList>
    </citation>
    <scope>NUCLEOTIDE SEQUENCE [LARGE SCALE GENOMIC DNA]</scope>
    <source>
        <strain evidence="3 4">P48SEP</strain>
    </source>
</reference>
<dbReference type="Proteomes" id="UP000434052">
    <property type="component" value="Unassembled WGS sequence"/>
</dbReference>
<organism evidence="3 4">
    <name type="scientific">Oceanidesulfovibrio marinus</name>
    <dbReference type="NCBI Taxonomy" id="370038"/>
    <lineage>
        <taxon>Bacteria</taxon>
        <taxon>Pseudomonadati</taxon>
        <taxon>Thermodesulfobacteriota</taxon>
        <taxon>Desulfovibrionia</taxon>
        <taxon>Desulfovibrionales</taxon>
        <taxon>Desulfovibrionaceae</taxon>
        <taxon>Oceanidesulfovibrio</taxon>
    </lineage>
</organism>
<dbReference type="PIRSF" id="PIRSF009320">
    <property type="entry name" value="Nuc_binding_HP_1000"/>
    <property type="match status" value="1"/>
</dbReference>
<dbReference type="PANTHER" id="PTHR13696:SF69">
    <property type="entry name" value="PLASMID PARTITIONING PROTEIN-RELATED"/>
    <property type="match status" value="1"/>
</dbReference>
<reference evidence="2 5" key="2">
    <citation type="submission" date="2019-04" db="EMBL/GenBank/DDBJ databases">
        <title>Isolation and culture of sulfate reducing bacteria from the cold seep of the South China Sea.</title>
        <authorList>
            <person name="Sun C."/>
            <person name="Liu R."/>
        </authorList>
    </citation>
    <scope>NUCLEOTIDE SEQUENCE [LARGE SCALE GENOMIC DNA]</scope>
    <source>
        <strain evidence="2 5">CS1</strain>
    </source>
</reference>
<protein>
    <submittedName>
        <fullName evidence="3">ParA family protein</fullName>
    </submittedName>
</protein>
<gene>
    <name evidence="3" type="ORF">DQK91_12880</name>
    <name evidence="2" type="ORF">E8L03_05865</name>
</gene>
<dbReference type="CDD" id="cd02042">
    <property type="entry name" value="ParAB_family"/>
    <property type="match status" value="1"/>
</dbReference>
<evidence type="ECO:0000313" key="5">
    <source>
        <dbReference type="Proteomes" id="UP000503251"/>
    </source>
</evidence>
<evidence type="ECO:0000259" key="1">
    <source>
        <dbReference type="Pfam" id="PF13614"/>
    </source>
</evidence>
<dbReference type="AlphaFoldDB" id="A0A6P1ZEX7"/>
<dbReference type="EMBL" id="QMIF01000008">
    <property type="protein sequence ID" value="TVM33053.1"/>
    <property type="molecule type" value="Genomic_DNA"/>
</dbReference>
<dbReference type="Proteomes" id="UP000503251">
    <property type="component" value="Chromosome"/>
</dbReference>
<accession>A0A6P1ZEX7</accession>